<gene>
    <name evidence="2" type="ORF">SAMN05192557_0935</name>
</gene>
<sequence length="309" mass="36567">MSKNLIEKLKQHTELPQLFQVVLNEDVTQKIYDEFNVSLSERTLSNLNHQLVMILGVKSHEDDYYGLIQFQGRIMGWTRLKHSYYVMPKRLESVKINPEAFSTPEFNTRMGINSDLHLAFKDKLLTSKGFIYDGEHELEMLFTKGKLRGFVYPKDLHRSQQLDIEMTIEPDVPLFKDSNFIIDVEKRMADTTYYAELAFPTLDLLKVRKGRLQYWLKLSDTNLEVPDVVSNLNDLDTHVKEVLRLERNKTKPIIESLLKAQIDYERQIKSYEDQIDRLQRIEKNYRNLKSSKLGRIQVKLWELLRGRRK</sequence>
<keyword evidence="3" id="KW-1185">Reference proteome</keyword>
<organism evidence="2 3">
    <name type="scientific">Aliicoccus persicus</name>
    <dbReference type="NCBI Taxonomy" id="930138"/>
    <lineage>
        <taxon>Bacteria</taxon>
        <taxon>Bacillati</taxon>
        <taxon>Bacillota</taxon>
        <taxon>Bacilli</taxon>
        <taxon>Bacillales</taxon>
        <taxon>Staphylococcaceae</taxon>
        <taxon>Aliicoccus</taxon>
    </lineage>
</organism>
<name>A0A662Z2D3_9STAP</name>
<evidence type="ECO:0000256" key="1">
    <source>
        <dbReference type="SAM" id="Coils"/>
    </source>
</evidence>
<evidence type="ECO:0000313" key="2">
    <source>
        <dbReference type="EMBL" id="SEV94629.1"/>
    </source>
</evidence>
<reference evidence="2 3" key="1">
    <citation type="submission" date="2016-10" db="EMBL/GenBank/DDBJ databases">
        <authorList>
            <person name="Varghese N."/>
            <person name="Submissions S."/>
        </authorList>
    </citation>
    <scope>NUCLEOTIDE SEQUENCE [LARGE SCALE GENOMIC DNA]</scope>
    <source>
        <strain evidence="2 3">IBRC-M10081</strain>
    </source>
</reference>
<protein>
    <submittedName>
        <fullName evidence="2">Uncharacterized protein</fullName>
    </submittedName>
</protein>
<accession>A0A662Z2D3</accession>
<dbReference type="Proteomes" id="UP000243605">
    <property type="component" value="Unassembled WGS sequence"/>
</dbReference>
<dbReference type="EMBL" id="FOIT01000002">
    <property type="protein sequence ID" value="SEV94629.1"/>
    <property type="molecule type" value="Genomic_DNA"/>
</dbReference>
<feature type="coiled-coil region" evidence="1">
    <location>
        <begin position="254"/>
        <end position="291"/>
    </location>
</feature>
<dbReference type="OrthoDB" id="2389005at2"/>
<keyword evidence="1" id="KW-0175">Coiled coil</keyword>
<dbReference type="RefSeq" id="WP_091474377.1">
    <property type="nucleotide sequence ID" value="NZ_FOIT01000002.1"/>
</dbReference>
<proteinExistence type="predicted"/>
<evidence type="ECO:0000313" key="3">
    <source>
        <dbReference type="Proteomes" id="UP000243605"/>
    </source>
</evidence>
<dbReference type="AlphaFoldDB" id="A0A662Z2D3"/>